<dbReference type="InterPro" id="IPR013839">
    <property type="entry name" value="DNAligase_adenylation"/>
</dbReference>
<keyword evidence="11 15" id="KW-0234">DNA repair</keyword>
<evidence type="ECO:0000256" key="8">
    <source>
        <dbReference type="ARBA" id="ARBA00022833"/>
    </source>
</evidence>
<dbReference type="GO" id="GO:0006281">
    <property type="term" value="P:DNA repair"/>
    <property type="evidence" value="ECO:0007669"/>
    <property type="project" value="UniProtKB-KW"/>
</dbReference>
<evidence type="ECO:0000256" key="15">
    <source>
        <dbReference type="HAMAP-Rule" id="MF_01588"/>
    </source>
</evidence>
<evidence type="ECO:0000259" key="17">
    <source>
        <dbReference type="PROSITE" id="PS50172"/>
    </source>
</evidence>
<dbReference type="Proteomes" id="UP000075653">
    <property type="component" value="Unassembled WGS sequence"/>
</dbReference>
<evidence type="ECO:0000256" key="14">
    <source>
        <dbReference type="ARBA" id="ARBA00060881"/>
    </source>
</evidence>
<evidence type="ECO:0000256" key="1">
    <source>
        <dbReference type="ARBA" id="ARBA00004067"/>
    </source>
</evidence>
<dbReference type="SMART" id="SM00292">
    <property type="entry name" value="BRCT"/>
    <property type="match status" value="1"/>
</dbReference>
<feature type="binding site" evidence="15">
    <location>
        <begin position="81"/>
        <end position="82"/>
    </location>
    <ligand>
        <name>NAD(+)</name>
        <dbReference type="ChEBI" id="CHEBI:57540"/>
    </ligand>
</feature>
<dbReference type="NCBIfam" id="TIGR00575">
    <property type="entry name" value="dnlj"/>
    <property type="match status" value="1"/>
</dbReference>
<dbReference type="InterPro" id="IPR010994">
    <property type="entry name" value="RuvA_2-like"/>
</dbReference>
<proteinExistence type="inferred from homology"/>
<feature type="binding site" evidence="15">
    <location>
        <position position="409"/>
    </location>
    <ligand>
        <name>Zn(2+)</name>
        <dbReference type="ChEBI" id="CHEBI:29105"/>
    </ligand>
</feature>
<evidence type="ECO:0000256" key="2">
    <source>
        <dbReference type="ARBA" id="ARBA00012722"/>
    </source>
</evidence>
<dbReference type="Gene3D" id="2.40.50.140">
    <property type="entry name" value="Nucleic acid-binding proteins"/>
    <property type="match status" value="1"/>
</dbReference>
<feature type="binding site" evidence="15">
    <location>
        <position position="412"/>
    </location>
    <ligand>
        <name>Zn(2+)</name>
        <dbReference type="ChEBI" id="CHEBI:29105"/>
    </ligand>
</feature>
<gene>
    <name evidence="15 18" type="primary">ligA</name>
    <name evidence="18" type="ORF">FEMY_09860</name>
</gene>
<dbReference type="CDD" id="cd17748">
    <property type="entry name" value="BRCT_DNA_ligase_like"/>
    <property type="match status" value="1"/>
</dbReference>
<comment type="function">
    <text evidence="1 15">DNA ligase that catalyzes the formation of phosphodiester linkages between 5'-phosphoryl and 3'-hydroxyl groups in double-stranded DNA using NAD as a coenzyme and as the energy source for the reaction. It is essential for DNA replication and repair of damaged DNA.</text>
</comment>
<dbReference type="GO" id="GO:0046872">
    <property type="term" value="F:metal ion binding"/>
    <property type="evidence" value="ECO:0007669"/>
    <property type="project" value="UniProtKB-KW"/>
</dbReference>
<comment type="catalytic activity">
    <reaction evidence="13 15 16">
        <text>NAD(+) + (deoxyribonucleotide)n-3'-hydroxyl + 5'-phospho-(deoxyribonucleotide)m = (deoxyribonucleotide)n+m + AMP + beta-nicotinamide D-nucleotide.</text>
        <dbReference type="EC" id="6.5.1.2"/>
    </reaction>
</comment>
<evidence type="ECO:0000256" key="13">
    <source>
        <dbReference type="ARBA" id="ARBA00034005"/>
    </source>
</evidence>
<dbReference type="Pfam" id="PF00533">
    <property type="entry name" value="BRCT"/>
    <property type="match status" value="1"/>
</dbReference>
<dbReference type="EMBL" id="LRRD01000013">
    <property type="protein sequence ID" value="KXW58587.1"/>
    <property type="molecule type" value="Genomic_DNA"/>
</dbReference>
<dbReference type="FunFam" id="3.30.470.30:FF:000001">
    <property type="entry name" value="DNA ligase"/>
    <property type="match status" value="1"/>
</dbReference>
<dbReference type="SMART" id="SM00532">
    <property type="entry name" value="LIGANc"/>
    <property type="match status" value="1"/>
</dbReference>
<evidence type="ECO:0000313" key="19">
    <source>
        <dbReference type="Proteomes" id="UP000075653"/>
    </source>
</evidence>
<dbReference type="SUPFAM" id="SSF50249">
    <property type="entry name" value="Nucleic acid-binding proteins"/>
    <property type="match status" value="1"/>
</dbReference>
<feature type="active site" description="N6-AMP-lysine intermediate" evidence="15">
    <location>
        <position position="114"/>
    </location>
</feature>
<dbReference type="FunFam" id="1.10.150.20:FF:000007">
    <property type="entry name" value="DNA ligase"/>
    <property type="match status" value="1"/>
</dbReference>
<dbReference type="SUPFAM" id="SSF52113">
    <property type="entry name" value="BRCT domain"/>
    <property type="match status" value="1"/>
</dbReference>
<dbReference type="InterPro" id="IPR004149">
    <property type="entry name" value="Znf_DNAligase_C4"/>
</dbReference>
<feature type="binding site" evidence="15">
    <location>
        <position position="173"/>
    </location>
    <ligand>
        <name>NAD(+)</name>
        <dbReference type="ChEBI" id="CHEBI:57540"/>
    </ligand>
</feature>
<evidence type="ECO:0000256" key="10">
    <source>
        <dbReference type="ARBA" id="ARBA00023027"/>
    </source>
</evidence>
<protein>
    <recommendedName>
        <fullName evidence="3 15">DNA ligase</fullName>
        <ecNumber evidence="2 15">6.5.1.2</ecNumber>
    </recommendedName>
    <alternativeName>
        <fullName evidence="15">Polydeoxyribonucleotide synthase [NAD(+)]</fullName>
    </alternativeName>
</protein>
<dbReference type="InterPro" id="IPR003583">
    <property type="entry name" value="Hlx-hairpin-Hlx_DNA-bd_motif"/>
</dbReference>
<evidence type="ECO:0000256" key="7">
    <source>
        <dbReference type="ARBA" id="ARBA00022763"/>
    </source>
</evidence>
<dbReference type="InterPro" id="IPR036420">
    <property type="entry name" value="BRCT_dom_sf"/>
</dbReference>
<feature type="binding site" evidence="15">
    <location>
        <position position="112"/>
    </location>
    <ligand>
        <name>NAD(+)</name>
        <dbReference type="ChEBI" id="CHEBI:57540"/>
    </ligand>
</feature>
<feature type="binding site" evidence="15">
    <location>
        <position position="291"/>
    </location>
    <ligand>
        <name>NAD(+)</name>
        <dbReference type="ChEBI" id="CHEBI:57540"/>
    </ligand>
</feature>
<name>A0A149VZE9_9PROT</name>
<dbReference type="InterPro" id="IPR033136">
    <property type="entry name" value="DNA_ligase_CS"/>
</dbReference>
<keyword evidence="4 15" id="KW-0436">Ligase</keyword>
<dbReference type="InterPro" id="IPR001679">
    <property type="entry name" value="DNA_ligase"/>
</dbReference>
<evidence type="ECO:0000256" key="12">
    <source>
        <dbReference type="ARBA" id="ARBA00023211"/>
    </source>
</evidence>
<dbReference type="InterPro" id="IPR041663">
    <property type="entry name" value="DisA/LigA_HHH"/>
</dbReference>
<dbReference type="PROSITE" id="PS01055">
    <property type="entry name" value="DNA_LIGASE_N1"/>
    <property type="match status" value="1"/>
</dbReference>
<dbReference type="GO" id="GO:0005829">
    <property type="term" value="C:cytosol"/>
    <property type="evidence" value="ECO:0007669"/>
    <property type="project" value="TreeGrafter"/>
</dbReference>
<dbReference type="Pfam" id="PF12826">
    <property type="entry name" value="HHH_2"/>
    <property type="match status" value="1"/>
</dbReference>
<keyword evidence="6 15" id="KW-0479">Metal-binding</keyword>
<dbReference type="PANTHER" id="PTHR23389:SF9">
    <property type="entry name" value="DNA LIGASE"/>
    <property type="match status" value="1"/>
</dbReference>
<feature type="domain" description="BRCT" evidence="17">
    <location>
        <begin position="592"/>
        <end position="662"/>
    </location>
</feature>
<feature type="binding site" evidence="15">
    <location>
        <position position="135"/>
    </location>
    <ligand>
        <name>NAD(+)</name>
        <dbReference type="ChEBI" id="CHEBI:57540"/>
    </ligand>
</feature>
<dbReference type="Gene3D" id="1.10.150.20">
    <property type="entry name" value="5' to 3' exonuclease, C-terminal subdomain"/>
    <property type="match status" value="2"/>
</dbReference>
<dbReference type="InterPro" id="IPR013840">
    <property type="entry name" value="DNAligase_N"/>
</dbReference>
<keyword evidence="7 15" id="KW-0227">DNA damage</keyword>
<dbReference type="EC" id="6.5.1.2" evidence="2 15"/>
<feature type="binding site" evidence="15">
    <location>
        <begin position="31"/>
        <end position="35"/>
    </location>
    <ligand>
        <name>NAD(+)</name>
        <dbReference type="ChEBI" id="CHEBI:57540"/>
    </ligand>
</feature>
<dbReference type="Gene3D" id="3.40.50.10190">
    <property type="entry name" value="BRCT domain"/>
    <property type="match status" value="1"/>
</dbReference>
<keyword evidence="9 15" id="KW-0460">Magnesium</keyword>
<dbReference type="SUPFAM" id="SSF47781">
    <property type="entry name" value="RuvA domain 2-like"/>
    <property type="match status" value="1"/>
</dbReference>
<dbReference type="STRING" id="1789004.FEMY_09860"/>
<dbReference type="PROSITE" id="PS50172">
    <property type="entry name" value="BRCT"/>
    <property type="match status" value="1"/>
</dbReference>
<dbReference type="SUPFAM" id="SSF56091">
    <property type="entry name" value="DNA ligase/mRNA capping enzyme, catalytic domain"/>
    <property type="match status" value="1"/>
</dbReference>
<dbReference type="GO" id="GO:0006260">
    <property type="term" value="P:DNA replication"/>
    <property type="evidence" value="ECO:0007669"/>
    <property type="project" value="UniProtKB-KW"/>
</dbReference>
<keyword evidence="10 15" id="KW-0520">NAD</keyword>
<dbReference type="Gene3D" id="1.10.287.610">
    <property type="entry name" value="Helix hairpin bin"/>
    <property type="match status" value="1"/>
</dbReference>
<dbReference type="RefSeq" id="WP_062187845.1">
    <property type="nucleotide sequence ID" value="NZ_LRRD01000013.1"/>
</dbReference>
<evidence type="ECO:0000256" key="6">
    <source>
        <dbReference type="ARBA" id="ARBA00022723"/>
    </source>
</evidence>
<evidence type="ECO:0000256" key="11">
    <source>
        <dbReference type="ARBA" id="ARBA00023204"/>
    </source>
</evidence>
<keyword evidence="8 15" id="KW-0862">Zinc</keyword>
<accession>A0A149VZE9</accession>
<evidence type="ECO:0000256" key="9">
    <source>
        <dbReference type="ARBA" id="ARBA00022842"/>
    </source>
</evidence>
<comment type="caution">
    <text evidence="18">The sequence shown here is derived from an EMBL/GenBank/DDBJ whole genome shotgun (WGS) entry which is preliminary data.</text>
</comment>
<keyword evidence="5 15" id="KW-0235">DNA replication</keyword>
<comment type="cofactor">
    <cofactor evidence="15">
        <name>Mg(2+)</name>
        <dbReference type="ChEBI" id="CHEBI:18420"/>
    </cofactor>
    <cofactor evidence="15">
        <name>Mn(2+)</name>
        <dbReference type="ChEBI" id="CHEBI:29035"/>
    </cofactor>
</comment>
<dbReference type="Pfam" id="PF03120">
    <property type="entry name" value="OB_DNA_ligase"/>
    <property type="match status" value="1"/>
</dbReference>
<evidence type="ECO:0000256" key="4">
    <source>
        <dbReference type="ARBA" id="ARBA00022598"/>
    </source>
</evidence>
<reference evidence="18 19" key="1">
    <citation type="submission" date="2016-01" db="EMBL/GenBank/DDBJ databases">
        <title>Genome sequence of the acidophilic iron oxidising Ferrovum strain Z-31.</title>
        <authorList>
            <person name="Poehlein A."/>
            <person name="Ullrich S.R."/>
            <person name="Schloemann M."/>
            <person name="Muehling M."/>
            <person name="Daniel R."/>
        </authorList>
    </citation>
    <scope>NUCLEOTIDE SEQUENCE [LARGE SCALE GENOMIC DNA]</scope>
    <source>
        <strain evidence="18 19">Z-31</strain>
    </source>
</reference>
<dbReference type="PANTHER" id="PTHR23389">
    <property type="entry name" value="CHROMOSOME TRANSMISSION FIDELITY FACTOR 18"/>
    <property type="match status" value="1"/>
</dbReference>
<dbReference type="AlphaFoldDB" id="A0A149VZE9"/>
<dbReference type="FunFam" id="2.40.50.140:FF:000012">
    <property type="entry name" value="DNA ligase"/>
    <property type="match status" value="1"/>
</dbReference>
<dbReference type="GO" id="GO:0003911">
    <property type="term" value="F:DNA ligase (NAD+) activity"/>
    <property type="evidence" value="ECO:0007669"/>
    <property type="project" value="UniProtKB-UniRule"/>
</dbReference>
<dbReference type="Gene3D" id="3.30.470.30">
    <property type="entry name" value="DNA ligase/mRNA capping enzyme"/>
    <property type="match status" value="1"/>
</dbReference>
<comment type="similarity">
    <text evidence="14 15">Belongs to the NAD-dependent DNA ligase family. LigA subfamily.</text>
</comment>
<dbReference type="InterPro" id="IPR004150">
    <property type="entry name" value="NAD_DNA_ligase_OB"/>
</dbReference>
<dbReference type="Pfam" id="PF01653">
    <property type="entry name" value="DNA_ligase_aden"/>
    <property type="match status" value="1"/>
</dbReference>
<dbReference type="PATRIC" id="fig|1789004.3.peg.1001"/>
<dbReference type="FunFam" id="1.10.150.20:FF:000006">
    <property type="entry name" value="DNA ligase"/>
    <property type="match status" value="1"/>
</dbReference>
<dbReference type="PIRSF" id="PIRSF001604">
    <property type="entry name" value="LigA"/>
    <property type="match status" value="1"/>
</dbReference>
<dbReference type="PROSITE" id="PS01056">
    <property type="entry name" value="DNA_LIGASE_N2"/>
    <property type="match status" value="1"/>
</dbReference>
<feature type="binding site" evidence="15">
    <location>
        <position position="315"/>
    </location>
    <ligand>
        <name>NAD(+)</name>
        <dbReference type="ChEBI" id="CHEBI:57540"/>
    </ligand>
</feature>
<dbReference type="CDD" id="cd00114">
    <property type="entry name" value="LIGANc"/>
    <property type="match status" value="1"/>
</dbReference>
<evidence type="ECO:0000256" key="16">
    <source>
        <dbReference type="RuleBase" id="RU000618"/>
    </source>
</evidence>
<evidence type="ECO:0000313" key="18">
    <source>
        <dbReference type="EMBL" id="KXW58587.1"/>
    </source>
</evidence>
<dbReference type="HAMAP" id="MF_01588">
    <property type="entry name" value="DNA_ligase_A"/>
    <property type="match status" value="1"/>
</dbReference>
<feature type="binding site" evidence="15">
    <location>
        <position position="433"/>
    </location>
    <ligand>
        <name>Zn(2+)</name>
        <dbReference type="ChEBI" id="CHEBI:29105"/>
    </ligand>
</feature>
<dbReference type="InterPro" id="IPR018239">
    <property type="entry name" value="DNA_ligase_AS"/>
</dbReference>
<keyword evidence="19" id="KW-1185">Reference proteome</keyword>
<dbReference type="Pfam" id="PF03119">
    <property type="entry name" value="DNA_ligase_ZBD"/>
    <property type="match status" value="1"/>
</dbReference>
<sequence>MDEIARLHLLQDKLKHYNQEYHGFDAPTIPDAEYDALYRELAALEARHPDQVRADSPTQQVGSLDLRRNVRLVRHREPMLSLNNGFDFHDLQEFDRRVRMGLGVEAVAYCCEPKFDGLAINLLYRGGTLVQGATRGDGEKGEEVTANLMTVKSIPRRMQGSEPWPEWLEVRGEVLMLKKDFEQLNQRQTRAGERAFVNPRNAAAGALRQLDPAETARRPLVFLAYGVGGVSPGYELPDHQDALLRWLGTLGFPVAEEVQVVQGESGLRAFFENLGARRASLPYEVDGVVYKVNARIAQQRLGFVTRAPRFALAHKFPAEEALSTVEAIEVQVGRTGTLTPVAHLKPVFVGGVTVMRATLHNDEEIRRKDIRVGDQVWVRRAGDVIPEVVRVVRELRPADTVAFEMPLTCPVCGCPARRLPEEISWRCSGGLHCPAQRKQALLHFVGRRAMNVEGLGEKLVDALVERAWVTEPADLYRLTLEQWASLPRMAMKSAENLVQSLERSKETTLARFLFALGIRQIGERTAQDLALHFGTLEDVMEADEARLQEVVEIGPVVAQSLREFFSGERNRQIIAHLRAQGIHWYENTRNRQAVQVLAGLTFVLTGTLARYSREEARERIEQAGGKVVGSLSRSTHYLVVGRDPGSKVAQAQKLGIPMLDEDQWDKLFKEINA</sequence>
<organism evidence="18 19">
    <name type="scientific">Ferrovum myxofaciens</name>
    <dbReference type="NCBI Taxonomy" id="416213"/>
    <lineage>
        <taxon>Bacteria</taxon>
        <taxon>Pseudomonadati</taxon>
        <taxon>Pseudomonadota</taxon>
        <taxon>Betaproteobacteria</taxon>
        <taxon>Ferrovales</taxon>
        <taxon>Ferrovaceae</taxon>
        <taxon>Ferrovum</taxon>
    </lineage>
</organism>
<dbReference type="NCBIfam" id="NF005932">
    <property type="entry name" value="PRK07956.1"/>
    <property type="match status" value="1"/>
</dbReference>
<dbReference type="InterPro" id="IPR001357">
    <property type="entry name" value="BRCT_dom"/>
</dbReference>
<evidence type="ECO:0000256" key="5">
    <source>
        <dbReference type="ARBA" id="ARBA00022705"/>
    </source>
</evidence>
<comment type="caution">
    <text evidence="15">Lacks conserved residue(s) required for the propagation of feature annotation.</text>
</comment>
<dbReference type="Gene3D" id="6.20.10.30">
    <property type="match status" value="1"/>
</dbReference>
<dbReference type="GO" id="GO:0003677">
    <property type="term" value="F:DNA binding"/>
    <property type="evidence" value="ECO:0007669"/>
    <property type="project" value="InterPro"/>
</dbReference>
<keyword evidence="12 15" id="KW-0464">Manganese</keyword>
<dbReference type="InterPro" id="IPR012340">
    <property type="entry name" value="NA-bd_OB-fold"/>
</dbReference>
<dbReference type="SMART" id="SM00278">
    <property type="entry name" value="HhH1"/>
    <property type="match status" value="3"/>
</dbReference>
<evidence type="ECO:0000256" key="3">
    <source>
        <dbReference type="ARBA" id="ARBA00013308"/>
    </source>
</evidence>